<keyword evidence="3" id="KW-1185">Reference proteome</keyword>
<dbReference type="Gene3D" id="1.20.120.450">
    <property type="entry name" value="dinb family like domain"/>
    <property type="match status" value="1"/>
</dbReference>
<dbReference type="Pfam" id="PF12867">
    <property type="entry name" value="DinB_2"/>
    <property type="match status" value="1"/>
</dbReference>
<proteinExistence type="predicted"/>
<gene>
    <name evidence="2" type="ORF">AAY42_07010</name>
</gene>
<evidence type="ECO:0000259" key="1">
    <source>
        <dbReference type="Pfam" id="PF12867"/>
    </source>
</evidence>
<accession>A0A0Q1CFW1</accession>
<reference evidence="2 3" key="1">
    <citation type="submission" date="2015-04" db="EMBL/GenBank/DDBJ databases">
        <title>Complete genome of flavobacterium.</title>
        <authorList>
            <person name="Kwon Y.M."/>
            <person name="Kim S.-J."/>
        </authorList>
    </citation>
    <scope>NUCLEOTIDE SEQUENCE [LARGE SCALE GENOMIC DNA]</scope>
    <source>
        <strain evidence="2 3">DK169</strain>
    </source>
</reference>
<dbReference type="STRING" id="346185.AAY42_07010"/>
<feature type="domain" description="DinB-like" evidence="1">
    <location>
        <begin position="10"/>
        <end position="147"/>
    </location>
</feature>
<sequence length="169" mass="19750">MGVEEIINELSRNPKVFNEMLENLSSDLIIWKSKPTDWCILEIVCHLVDEEKEDFRTRVKHSLETPAKPLIPIHPQNWPAERGYLEQDFGVALKQFTTERNDSILWLRKLINPLWDSAIDHPELGKISALSFLTNWLAHDYHHIRQINAIKHSYLKHNSSDGLTYAGKW</sequence>
<dbReference type="Proteomes" id="UP000050827">
    <property type="component" value="Unassembled WGS sequence"/>
</dbReference>
<dbReference type="InterPro" id="IPR034660">
    <property type="entry name" value="DinB/YfiT-like"/>
</dbReference>
<protein>
    <recommendedName>
        <fullName evidence="1">DinB-like domain-containing protein</fullName>
    </recommendedName>
</protein>
<evidence type="ECO:0000313" key="3">
    <source>
        <dbReference type="Proteomes" id="UP000050827"/>
    </source>
</evidence>
<name>A0A0Q1CFW1_9FLAO</name>
<organism evidence="2 3">
    <name type="scientific">Flagellimonas eckloniae</name>
    <dbReference type="NCBI Taxonomy" id="346185"/>
    <lineage>
        <taxon>Bacteria</taxon>
        <taxon>Pseudomonadati</taxon>
        <taxon>Bacteroidota</taxon>
        <taxon>Flavobacteriia</taxon>
        <taxon>Flavobacteriales</taxon>
        <taxon>Flavobacteriaceae</taxon>
        <taxon>Flagellimonas</taxon>
    </lineage>
</organism>
<dbReference type="EMBL" id="LCTZ01000002">
    <property type="protein sequence ID" value="KQC29661.1"/>
    <property type="molecule type" value="Genomic_DNA"/>
</dbReference>
<dbReference type="AlphaFoldDB" id="A0A0Q1CFW1"/>
<comment type="caution">
    <text evidence="2">The sequence shown here is derived from an EMBL/GenBank/DDBJ whole genome shotgun (WGS) entry which is preliminary data.</text>
</comment>
<dbReference type="OrthoDB" id="1434917at2"/>
<dbReference type="InterPro" id="IPR024775">
    <property type="entry name" value="DinB-like"/>
</dbReference>
<dbReference type="RefSeq" id="WP_055393658.1">
    <property type="nucleotide sequence ID" value="NZ_LCTZ01000002.1"/>
</dbReference>
<dbReference type="SUPFAM" id="SSF109854">
    <property type="entry name" value="DinB/YfiT-like putative metalloenzymes"/>
    <property type="match status" value="1"/>
</dbReference>
<evidence type="ECO:0000313" key="2">
    <source>
        <dbReference type="EMBL" id="KQC29661.1"/>
    </source>
</evidence>